<dbReference type="AlphaFoldDB" id="E3LPS1"/>
<keyword evidence="2" id="KW-0812">Transmembrane</keyword>
<keyword evidence="2" id="KW-1133">Transmembrane helix</keyword>
<feature type="region of interest" description="Disordered" evidence="1">
    <location>
        <begin position="170"/>
        <end position="190"/>
    </location>
</feature>
<feature type="transmembrane region" description="Helical" evidence="2">
    <location>
        <begin position="431"/>
        <end position="454"/>
    </location>
</feature>
<dbReference type="HOGENOM" id="CLU_493684_0_0_1"/>
<reference evidence="3" key="1">
    <citation type="submission" date="2007-07" db="EMBL/GenBank/DDBJ databases">
        <title>PCAP assembly of the Caenorhabditis remanei genome.</title>
        <authorList>
            <consortium name="The Caenorhabditis remanei Sequencing Consortium"/>
            <person name="Wilson R.K."/>
        </authorList>
    </citation>
    <scope>NUCLEOTIDE SEQUENCE [LARGE SCALE GENOMIC DNA]</scope>
    <source>
        <strain evidence="3">PB4641</strain>
    </source>
</reference>
<dbReference type="EMBL" id="DS268412">
    <property type="protein sequence ID" value="EFP05509.1"/>
    <property type="molecule type" value="Genomic_DNA"/>
</dbReference>
<dbReference type="eggNOG" id="ENOG502TGAW">
    <property type="taxonomic scope" value="Eukaryota"/>
</dbReference>
<dbReference type="InParanoid" id="E3LPS1"/>
<evidence type="ECO:0000313" key="3">
    <source>
        <dbReference type="EMBL" id="EFP05509.1"/>
    </source>
</evidence>
<feature type="compositionally biased region" description="Basic residues" evidence="1">
    <location>
        <begin position="175"/>
        <end position="187"/>
    </location>
</feature>
<sequence length="552" mass="64970">MRCIYKEFRRRREDWKVEYSGNLNINFIDVSDAVLTPEEANFVRSIKSKHEKWKKSKPSTVSVIRKSEESSDYSTSKEFKKLFEDLEESATSEDEDVQYNTNPYKSLPDVLQDSRKIDMKYHGSSEEDQEPCSSQQTTDLEERFKKLRETEDCSDVVIADNSEETCRAYKTERNSRKKKKKSRKQRSKRVEMELENEELRELIPHEQGYFELRRARGRVRSKMLEKSRNQNSNYIEFLTLNEILVERGIPADTVICCILCRLLVLNTVREEFFMCPCDCTDKFVHSKCALLYQSEMVRQKCSDCNKFYTDRILCRSRAPSLSKSEEFELHLLNSTMTKEIIILKEERPLYSRLPAEFEHDCFICFDCRTIREDKFEKLDSTVVKACRCTVTAHNECLVKSLLLRRSCRYCNYRYKIETVGVRIGYFNIQLVSTYGVLVALVSLIGIFFVCLIPNLNINVIVQNSLVALILVTSIYLIFSVMLVWRKESRQFTESARVSIKPYTSSNAIAIEKFGRKRKISEEYEEIPFKEMEKRYTGRSIQRILQNWNVEMG</sequence>
<name>E3LPS1_CAERE</name>
<evidence type="ECO:0000256" key="2">
    <source>
        <dbReference type="SAM" id="Phobius"/>
    </source>
</evidence>
<gene>
    <name evidence="3" type="ORF">CRE_27010</name>
</gene>
<keyword evidence="2" id="KW-0472">Membrane</keyword>
<keyword evidence="4" id="KW-1185">Reference proteome</keyword>
<dbReference type="Proteomes" id="UP000008281">
    <property type="component" value="Unassembled WGS sequence"/>
</dbReference>
<feature type="transmembrane region" description="Helical" evidence="2">
    <location>
        <begin position="460"/>
        <end position="484"/>
    </location>
</feature>
<evidence type="ECO:0000313" key="4">
    <source>
        <dbReference type="Proteomes" id="UP000008281"/>
    </source>
</evidence>
<dbReference type="OMA" id="TAHNECL"/>
<accession>E3LPS1</accession>
<proteinExistence type="predicted"/>
<organism evidence="4">
    <name type="scientific">Caenorhabditis remanei</name>
    <name type="common">Caenorhabditis vulgaris</name>
    <dbReference type="NCBI Taxonomy" id="31234"/>
    <lineage>
        <taxon>Eukaryota</taxon>
        <taxon>Metazoa</taxon>
        <taxon>Ecdysozoa</taxon>
        <taxon>Nematoda</taxon>
        <taxon>Chromadorea</taxon>
        <taxon>Rhabditida</taxon>
        <taxon>Rhabditina</taxon>
        <taxon>Rhabditomorpha</taxon>
        <taxon>Rhabditoidea</taxon>
        <taxon>Rhabditidae</taxon>
        <taxon>Peloderinae</taxon>
        <taxon>Caenorhabditis</taxon>
    </lineage>
</organism>
<evidence type="ECO:0000256" key="1">
    <source>
        <dbReference type="SAM" id="MobiDB-lite"/>
    </source>
</evidence>
<protein>
    <submittedName>
        <fullName evidence="3">Uncharacterized protein</fullName>
    </submittedName>
</protein>
<dbReference type="OrthoDB" id="5817083at2759"/>